<protein>
    <submittedName>
        <fullName evidence="2">Spore coat protein</fullName>
    </submittedName>
</protein>
<sequence length="108" mass="12811">MSENEKLKEELSKLPAMDPMTKMLVDNVLKKHGVTKDKMKKLSDEEKETFLKMLNDIKEKAQALVDNQNKNNNKTITEKTIQRTEKQNTRREQLLQQLKQKRQNKKDQ</sequence>
<accession>A0A9Q4E502</accession>
<keyword evidence="2" id="KW-0946">Virion</keyword>
<keyword evidence="2" id="KW-0167">Capsid protein</keyword>
<proteinExistence type="predicted"/>
<comment type="caution">
    <text evidence="2">The sequence shown here is derived from an EMBL/GenBank/DDBJ whole genome shotgun (WGS) entry which is preliminary data.</text>
</comment>
<name>A0A9Q4E502_BACSC</name>
<evidence type="ECO:0000256" key="1">
    <source>
        <dbReference type="SAM" id="MobiDB-lite"/>
    </source>
</evidence>
<evidence type="ECO:0000313" key="3">
    <source>
        <dbReference type="Proteomes" id="UP001078573"/>
    </source>
</evidence>
<reference evidence="2" key="1">
    <citation type="submission" date="2022-02" db="EMBL/GenBank/DDBJ databases">
        <title>Crop Bioprotection Bacillus Genome Sequencing.</title>
        <authorList>
            <person name="Dunlap C."/>
        </authorList>
    </citation>
    <scope>NUCLEOTIDE SEQUENCE</scope>
    <source>
        <strain evidence="2">WR1O2A-53</strain>
    </source>
</reference>
<gene>
    <name evidence="2" type="ORF">MOC89_14935</name>
</gene>
<feature type="compositionally biased region" description="Basic and acidic residues" evidence="1">
    <location>
        <begin position="76"/>
        <end position="91"/>
    </location>
</feature>
<organism evidence="2 3">
    <name type="scientific">Bacillus spizizenii</name>
    <name type="common">Bacillus subtilis subsp. spizizenii</name>
    <dbReference type="NCBI Taxonomy" id="96241"/>
    <lineage>
        <taxon>Bacteria</taxon>
        <taxon>Bacillati</taxon>
        <taxon>Bacillota</taxon>
        <taxon>Bacilli</taxon>
        <taxon>Bacillales</taxon>
        <taxon>Bacillaceae</taxon>
        <taxon>Bacillus</taxon>
    </lineage>
</organism>
<dbReference type="AlphaFoldDB" id="A0A9Q4E502"/>
<evidence type="ECO:0000313" key="2">
    <source>
        <dbReference type="EMBL" id="MCY8458165.1"/>
    </source>
</evidence>
<dbReference type="EMBL" id="JALAPQ010000019">
    <property type="protein sequence ID" value="MCY8458165.1"/>
    <property type="molecule type" value="Genomic_DNA"/>
</dbReference>
<feature type="region of interest" description="Disordered" evidence="1">
    <location>
        <begin position="63"/>
        <end position="91"/>
    </location>
</feature>
<dbReference type="Proteomes" id="UP001078573">
    <property type="component" value="Unassembled WGS sequence"/>
</dbReference>